<keyword evidence="8 10" id="KW-1133">Transmembrane helix</keyword>
<dbReference type="Gene3D" id="6.10.340.10">
    <property type="match status" value="1"/>
</dbReference>
<dbReference type="SMART" id="SM00387">
    <property type="entry name" value="HATPase_c"/>
    <property type="match status" value="1"/>
</dbReference>
<dbReference type="SUPFAM" id="SSF55874">
    <property type="entry name" value="ATPase domain of HSP90 chaperone/DNA topoisomerase II/histidine kinase"/>
    <property type="match status" value="1"/>
</dbReference>
<keyword evidence="7 13" id="KW-0418">Kinase</keyword>
<comment type="subcellular location">
    <subcellularLocation>
        <location evidence="2">Cell membrane</location>
    </subcellularLocation>
</comment>
<evidence type="ECO:0000256" key="10">
    <source>
        <dbReference type="SAM" id="Phobius"/>
    </source>
</evidence>
<dbReference type="InterPro" id="IPR005467">
    <property type="entry name" value="His_kinase_dom"/>
</dbReference>
<dbReference type="SMART" id="SM00304">
    <property type="entry name" value="HAMP"/>
    <property type="match status" value="1"/>
</dbReference>
<dbReference type="EC" id="2.7.13.3" evidence="3"/>
<evidence type="ECO:0000256" key="1">
    <source>
        <dbReference type="ARBA" id="ARBA00000085"/>
    </source>
</evidence>
<dbReference type="InterPro" id="IPR007891">
    <property type="entry name" value="CHASE3"/>
</dbReference>
<dbReference type="InterPro" id="IPR003660">
    <property type="entry name" value="HAMP_dom"/>
</dbReference>
<dbReference type="GO" id="GO:0000155">
    <property type="term" value="F:phosphorelay sensor kinase activity"/>
    <property type="evidence" value="ECO:0007669"/>
    <property type="project" value="InterPro"/>
</dbReference>
<feature type="transmembrane region" description="Helical" evidence="10">
    <location>
        <begin position="26"/>
        <end position="49"/>
    </location>
</feature>
<dbReference type="InterPro" id="IPR003661">
    <property type="entry name" value="HisK_dim/P_dom"/>
</dbReference>
<evidence type="ECO:0000256" key="3">
    <source>
        <dbReference type="ARBA" id="ARBA00012438"/>
    </source>
</evidence>
<dbReference type="Pfam" id="PF05227">
    <property type="entry name" value="CHASE3"/>
    <property type="match status" value="1"/>
</dbReference>
<evidence type="ECO:0000256" key="4">
    <source>
        <dbReference type="ARBA" id="ARBA00022553"/>
    </source>
</evidence>
<dbReference type="Proteomes" id="UP000587527">
    <property type="component" value="Unassembled WGS sequence"/>
</dbReference>
<proteinExistence type="predicted"/>
<dbReference type="Pfam" id="PF02518">
    <property type="entry name" value="HATPase_c"/>
    <property type="match status" value="1"/>
</dbReference>
<evidence type="ECO:0000256" key="6">
    <source>
        <dbReference type="ARBA" id="ARBA00022692"/>
    </source>
</evidence>
<dbReference type="EMBL" id="JACHMN010000001">
    <property type="protein sequence ID" value="MBB5867814.1"/>
    <property type="molecule type" value="Genomic_DNA"/>
</dbReference>
<keyword evidence="5" id="KW-0808">Transferase</keyword>
<keyword evidence="4" id="KW-0597">Phosphoprotein</keyword>
<dbReference type="PROSITE" id="PS50109">
    <property type="entry name" value="HIS_KIN"/>
    <property type="match status" value="1"/>
</dbReference>
<dbReference type="InterPro" id="IPR052162">
    <property type="entry name" value="Sensor_kinase/Photoreceptor"/>
</dbReference>
<organism evidence="13 14">
    <name type="scientific">Allocatelliglobosispora scoriae</name>
    <dbReference type="NCBI Taxonomy" id="643052"/>
    <lineage>
        <taxon>Bacteria</taxon>
        <taxon>Bacillati</taxon>
        <taxon>Actinomycetota</taxon>
        <taxon>Actinomycetes</taxon>
        <taxon>Micromonosporales</taxon>
        <taxon>Micromonosporaceae</taxon>
        <taxon>Allocatelliglobosispora</taxon>
    </lineage>
</organism>
<dbReference type="PRINTS" id="PR00344">
    <property type="entry name" value="BCTRLSENSOR"/>
</dbReference>
<sequence length="537" mass="58547">MTPRQAAPESADRRLPRTGSWTTRRWLAAGMTGALVVLIGLSLLAVWYFSYATTISNQLNSRSNPALIAAVQLENSLINQETGVRGYAITGQADFLEPYSSGRRQQDTAVAQLRTLTAGDQAATADLDLVIELAERWRHDVAQPIVTAPAGRPVPLPAALTDTGKQEFDALRAAVTLQQEHLRQQQAAASGDLRQARVLRTWLFTAIGLAIIALAALVYLGLRRGINAPLESLSRQLRLVSAGDFTHPIATGGPADLRSVAAEVEAMRRRLVDELAVSHAAEQAKDAYAADLARSNSELEQFAYVASHDLQEPLRKVASFCQLLQRRYADQLDDRANQYIEFAVDGATRMQTLINDLLAFSRVGRLHDAYTPVDLEQIWQHTTAALSIAVNDAGADLRHDPLPVVDGDPTQLGMLLQNLLSNAVKFRAPDRVPVVSLTVEPDTDPGMWRFVFADNGIGIGSEYADRIFVIFQRLHNRDAYPGNGIGLALCKKIVEYHGGTITLDTTAETGTRFAFTLPRHQGAELPEPAVVPDAEAS</sequence>
<dbReference type="CDD" id="cd00082">
    <property type="entry name" value="HisKA"/>
    <property type="match status" value="1"/>
</dbReference>
<dbReference type="SUPFAM" id="SSF47384">
    <property type="entry name" value="Homodimeric domain of signal transducing histidine kinase"/>
    <property type="match status" value="1"/>
</dbReference>
<evidence type="ECO:0000313" key="14">
    <source>
        <dbReference type="Proteomes" id="UP000587527"/>
    </source>
</evidence>
<evidence type="ECO:0000313" key="13">
    <source>
        <dbReference type="EMBL" id="MBB5867814.1"/>
    </source>
</evidence>
<comment type="caution">
    <text evidence="13">The sequence shown here is derived from an EMBL/GenBank/DDBJ whole genome shotgun (WGS) entry which is preliminary data.</text>
</comment>
<reference evidence="13 14" key="1">
    <citation type="submission" date="2020-08" db="EMBL/GenBank/DDBJ databases">
        <title>Sequencing the genomes of 1000 actinobacteria strains.</title>
        <authorList>
            <person name="Klenk H.-P."/>
        </authorList>
    </citation>
    <scope>NUCLEOTIDE SEQUENCE [LARGE SCALE GENOMIC DNA]</scope>
    <source>
        <strain evidence="13 14">DSM 45362</strain>
    </source>
</reference>
<dbReference type="SMART" id="SM00388">
    <property type="entry name" value="HisKA"/>
    <property type="match status" value="1"/>
</dbReference>
<dbReference type="PANTHER" id="PTHR43304:SF1">
    <property type="entry name" value="PAC DOMAIN-CONTAINING PROTEIN"/>
    <property type="match status" value="1"/>
</dbReference>
<accession>A0A841BHQ5</accession>
<dbReference type="AlphaFoldDB" id="A0A841BHQ5"/>
<evidence type="ECO:0000256" key="9">
    <source>
        <dbReference type="ARBA" id="ARBA00023012"/>
    </source>
</evidence>
<dbReference type="PANTHER" id="PTHR43304">
    <property type="entry name" value="PHYTOCHROME-LIKE PROTEIN CPH1"/>
    <property type="match status" value="1"/>
</dbReference>
<dbReference type="CDD" id="cd19410">
    <property type="entry name" value="HK9-like_sensor"/>
    <property type="match status" value="1"/>
</dbReference>
<dbReference type="InterPro" id="IPR003594">
    <property type="entry name" value="HATPase_dom"/>
</dbReference>
<keyword evidence="6 10" id="KW-0812">Transmembrane</keyword>
<comment type="catalytic activity">
    <reaction evidence="1">
        <text>ATP + protein L-histidine = ADP + protein N-phospho-L-histidine.</text>
        <dbReference type="EC" id="2.7.13.3"/>
    </reaction>
</comment>
<dbReference type="InterPro" id="IPR004358">
    <property type="entry name" value="Sig_transdc_His_kin-like_C"/>
</dbReference>
<gene>
    <name evidence="13" type="ORF">F4553_001193</name>
</gene>
<dbReference type="RefSeq" id="WP_221469704.1">
    <property type="nucleotide sequence ID" value="NZ_JACHMN010000001.1"/>
</dbReference>
<feature type="transmembrane region" description="Helical" evidence="10">
    <location>
        <begin position="202"/>
        <end position="222"/>
    </location>
</feature>
<evidence type="ECO:0000256" key="5">
    <source>
        <dbReference type="ARBA" id="ARBA00022679"/>
    </source>
</evidence>
<feature type="domain" description="HAMP" evidence="12">
    <location>
        <begin position="224"/>
        <end position="276"/>
    </location>
</feature>
<feature type="domain" description="Histidine kinase" evidence="11">
    <location>
        <begin position="305"/>
        <end position="521"/>
    </location>
</feature>
<evidence type="ECO:0000256" key="2">
    <source>
        <dbReference type="ARBA" id="ARBA00004236"/>
    </source>
</evidence>
<name>A0A841BHQ5_9ACTN</name>
<keyword evidence="14" id="KW-1185">Reference proteome</keyword>
<dbReference type="Gene3D" id="1.10.287.130">
    <property type="match status" value="1"/>
</dbReference>
<keyword evidence="9" id="KW-0902">Two-component regulatory system</keyword>
<keyword evidence="10" id="KW-0472">Membrane</keyword>
<evidence type="ECO:0000259" key="11">
    <source>
        <dbReference type="PROSITE" id="PS50109"/>
    </source>
</evidence>
<dbReference type="Pfam" id="PF00672">
    <property type="entry name" value="HAMP"/>
    <property type="match status" value="1"/>
</dbReference>
<dbReference type="PROSITE" id="PS50885">
    <property type="entry name" value="HAMP"/>
    <property type="match status" value="1"/>
</dbReference>
<dbReference type="Pfam" id="PF00512">
    <property type="entry name" value="HisKA"/>
    <property type="match status" value="1"/>
</dbReference>
<evidence type="ECO:0000256" key="7">
    <source>
        <dbReference type="ARBA" id="ARBA00022777"/>
    </source>
</evidence>
<protein>
    <recommendedName>
        <fullName evidence="3">histidine kinase</fullName>
        <ecNumber evidence="3">2.7.13.3</ecNumber>
    </recommendedName>
</protein>
<dbReference type="Gene3D" id="3.30.565.10">
    <property type="entry name" value="Histidine kinase-like ATPase, C-terminal domain"/>
    <property type="match status" value="1"/>
</dbReference>
<evidence type="ECO:0000259" key="12">
    <source>
        <dbReference type="PROSITE" id="PS50885"/>
    </source>
</evidence>
<dbReference type="InterPro" id="IPR036890">
    <property type="entry name" value="HATPase_C_sf"/>
</dbReference>
<evidence type="ECO:0000256" key="8">
    <source>
        <dbReference type="ARBA" id="ARBA00022989"/>
    </source>
</evidence>
<dbReference type="GO" id="GO:0005886">
    <property type="term" value="C:plasma membrane"/>
    <property type="evidence" value="ECO:0007669"/>
    <property type="project" value="UniProtKB-SubCell"/>
</dbReference>
<dbReference type="InterPro" id="IPR036097">
    <property type="entry name" value="HisK_dim/P_sf"/>
</dbReference>